<dbReference type="InterPro" id="IPR014811">
    <property type="entry name" value="ArgoL1"/>
</dbReference>
<dbReference type="InterPro" id="IPR036397">
    <property type="entry name" value="RNaseH_sf"/>
</dbReference>
<accession>A0ABR1J829</accession>
<organism evidence="3 4">
    <name type="scientific">Marasmiellus scandens</name>
    <dbReference type="NCBI Taxonomy" id="2682957"/>
    <lineage>
        <taxon>Eukaryota</taxon>
        <taxon>Fungi</taxon>
        <taxon>Dikarya</taxon>
        <taxon>Basidiomycota</taxon>
        <taxon>Agaricomycotina</taxon>
        <taxon>Agaricomycetes</taxon>
        <taxon>Agaricomycetidae</taxon>
        <taxon>Agaricales</taxon>
        <taxon>Marasmiineae</taxon>
        <taxon>Omphalotaceae</taxon>
        <taxon>Marasmiellus</taxon>
    </lineage>
</organism>
<comment type="caution">
    <text evidence="3">The sequence shown here is derived from an EMBL/GenBank/DDBJ whole genome shotgun (WGS) entry which is preliminary data.</text>
</comment>
<evidence type="ECO:0000256" key="1">
    <source>
        <dbReference type="SAM" id="MobiDB-lite"/>
    </source>
</evidence>
<sequence length="804" mass="88546">MQPRGTRGGTPRGAPADRGGSGGRRDDGGAPRGGPVLVCRGPSAGPGNLQDGLSSMAVGVKRPGFGTAGQRTKAIVNALGMTARDGMMIYHYDGKNKMLFKLPDLIGLITPVATDKTYPSQLNVELIKTLQHDTAPQIFDPAGAYDGGKNLFMPYKLDFGSGDSREFKVFLPDNDHRGDRPPPVYRVKITFAAEINTTVLHRFIQGQQTQDEQVLTAFQAVNVIIRADQIMKHPFNVRSFYPISDNRRAVGYNFELVRGYFQSVRPAIGRLLVMPDEIARKQTPPELTKGRVDFSRNISAERMDNIRQEVQMLPYGQSKYVRNFGLNTQANGSFPEVDARIIKPPKLKYGSSSKQPTLEPKGGQWNMLDKKFVKPANIMRWAIIIFESQNRMNPRQVQGIIKDYIEACRIVGVIVHEKDPVVRYANGQGNIPYQLKEAGHACVKKNGAGGPDLLVVILPGQGGGDIYRAVKHFGDCTMGVATQCLNSLKCSKATNQYWANVCLKTNSKLGGINVIPDTSSVPILSDPSNPTIIMGANIVHPTPGSNTTPSFTAVVGNVDAGAAKYVATSNVQESQVEIIADLYSMVKAILLKYKQYREAEEEITSNRSAPKRLIFFRGVPEGQFTQVCDQELDIIKQVCIDLNINVKITFIVVGKKHNYCFKPPEGGQADKSGNMPAGTIIDQGITHPVEFDFYLQSHVDSIGMSRSAHYNVLYDDNNFDVDPLQDLCYTLCHVYARATRSVSIPAPLYYANIVCARAKNHFDPTATATQLSVNAEGDLQSYRNAYKPVAVTMARQMYFMVLSF</sequence>
<dbReference type="InterPro" id="IPR012337">
    <property type="entry name" value="RNaseH-like_sf"/>
</dbReference>
<name>A0ABR1J829_9AGAR</name>
<dbReference type="InterPro" id="IPR032474">
    <property type="entry name" value="Argonaute_N"/>
</dbReference>
<evidence type="ECO:0000313" key="4">
    <source>
        <dbReference type="Proteomes" id="UP001498398"/>
    </source>
</evidence>
<feature type="compositionally biased region" description="Gly residues" evidence="1">
    <location>
        <begin position="1"/>
        <end position="11"/>
    </location>
</feature>
<dbReference type="PROSITE" id="PS50822">
    <property type="entry name" value="PIWI"/>
    <property type="match status" value="1"/>
</dbReference>
<dbReference type="InterPro" id="IPR003165">
    <property type="entry name" value="Piwi"/>
</dbReference>
<evidence type="ECO:0000259" key="2">
    <source>
        <dbReference type="PROSITE" id="PS50822"/>
    </source>
</evidence>
<dbReference type="Pfam" id="PF16486">
    <property type="entry name" value="ArgoN"/>
    <property type="match status" value="1"/>
</dbReference>
<feature type="region of interest" description="Disordered" evidence="1">
    <location>
        <begin position="1"/>
        <end position="54"/>
    </location>
</feature>
<dbReference type="EMBL" id="JBANRG010000033">
    <property type="protein sequence ID" value="KAK7450611.1"/>
    <property type="molecule type" value="Genomic_DNA"/>
</dbReference>
<protein>
    <recommendedName>
        <fullName evidence="2">Piwi domain-containing protein</fullName>
    </recommendedName>
</protein>
<dbReference type="Proteomes" id="UP001498398">
    <property type="component" value="Unassembled WGS sequence"/>
</dbReference>
<evidence type="ECO:0000313" key="3">
    <source>
        <dbReference type="EMBL" id="KAK7450611.1"/>
    </source>
</evidence>
<feature type="domain" description="Piwi" evidence="2">
    <location>
        <begin position="453"/>
        <end position="763"/>
    </location>
</feature>
<dbReference type="PANTHER" id="PTHR22891">
    <property type="entry name" value="EUKARYOTIC TRANSLATION INITIATION FACTOR 2C"/>
    <property type="match status" value="1"/>
</dbReference>
<dbReference type="InterPro" id="IPR032473">
    <property type="entry name" value="Argonaute_Mid_dom"/>
</dbReference>
<dbReference type="Gene3D" id="3.40.50.2300">
    <property type="match status" value="1"/>
</dbReference>
<dbReference type="Pfam" id="PF16487">
    <property type="entry name" value="ArgoMid"/>
    <property type="match status" value="1"/>
</dbReference>
<reference evidence="3 4" key="1">
    <citation type="submission" date="2024-01" db="EMBL/GenBank/DDBJ databases">
        <title>A draft genome for the cacao thread blight pathogen Marasmiellus scandens.</title>
        <authorList>
            <person name="Baruah I.K."/>
            <person name="Leung J."/>
            <person name="Bukari Y."/>
            <person name="Amoako-Attah I."/>
            <person name="Meinhardt L.W."/>
            <person name="Bailey B.A."/>
            <person name="Cohen S.P."/>
        </authorList>
    </citation>
    <scope>NUCLEOTIDE SEQUENCE [LARGE SCALE GENOMIC DNA]</scope>
    <source>
        <strain evidence="3 4">GH-19</strain>
    </source>
</reference>
<dbReference type="Pfam" id="PF02171">
    <property type="entry name" value="Piwi"/>
    <property type="match status" value="1"/>
</dbReference>
<dbReference type="SUPFAM" id="SSF53098">
    <property type="entry name" value="Ribonuclease H-like"/>
    <property type="match status" value="1"/>
</dbReference>
<proteinExistence type="predicted"/>
<dbReference type="Pfam" id="PF08699">
    <property type="entry name" value="ArgoL1"/>
    <property type="match status" value="1"/>
</dbReference>
<gene>
    <name evidence="3" type="ORF">VKT23_012921</name>
</gene>
<dbReference type="Gene3D" id="3.30.420.10">
    <property type="entry name" value="Ribonuclease H-like superfamily/Ribonuclease H"/>
    <property type="match status" value="1"/>
</dbReference>
<keyword evidence="4" id="KW-1185">Reference proteome</keyword>
<dbReference type="SMART" id="SM00950">
    <property type="entry name" value="Piwi"/>
    <property type="match status" value="1"/>
</dbReference>